<keyword evidence="2" id="KW-1185">Reference proteome</keyword>
<dbReference type="GeneID" id="104747885"/>
<proteinExistence type="predicted"/>
<dbReference type="Proteomes" id="UP000694864">
    <property type="component" value="Chromosome 15"/>
</dbReference>
<reference evidence="3" key="2">
    <citation type="submission" date="2025-08" db="UniProtKB">
        <authorList>
            <consortium name="RefSeq"/>
        </authorList>
    </citation>
    <scope>IDENTIFICATION</scope>
    <source>
        <tissue evidence="3">Leaf</tissue>
    </source>
</reference>
<evidence type="ECO:0000313" key="3">
    <source>
        <dbReference type="RefSeq" id="XP_010467898.1"/>
    </source>
</evidence>
<dbReference type="Pfam" id="PF03732">
    <property type="entry name" value="Retrotrans_gag"/>
    <property type="match status" value="1"/>
</dbReference>
<reference evidence="2" key="1">
    <citation type="journal article" date="2014" name="Nat. Commun.">
        <title>The emerging biofuel crop Camelina sativa retains a highly undifferentiated hexaploid genome structure.</title>
        <authorList>
            <person name="Kagale S."/>
            <person name="Koh C."/>
            <person name="Nixon J."/>
            <person name="Bollina V."/>
            <person name="Clarke W.E."/>
            <person name="Tuteja R."/>
            <person name="Spillane C."/>
            <person name="Robinson S.J."/>
            <person name="Links M.G."/>
            <person name="Clarke C."/>
            <person name="Higgins E.E."/>
            <person name="Huebert T."/>
            <person name="Sharpe A.G."/>
            <person name="Parkin I.A."/>
        </authorList>
    </citation>
    <scope>NUCLEOTIDE SEQUENCE [LARGE SCALE GENOMIC DNA]</scope>
    <source>
        <strain evidence="2">cv. DH55</strain>
    </source>
</reference>
<organism evidence="2 3">
    <name type="scientific">Camelina sativa</name>
    <name type="common">False flax</name>
    <name type="synonym">Myagrum sativum</name>
    <dbReference type="NCBI Taxonomy" id="90675"/>
    <lineage>
        <taxon>Eukaryota</taxon>
        <taxon>Viridiplantae</taxon>
        <taxon>Streptophyta</taxon>
        <taxon>Embryophyta</taxon>
        <taxon>Tracheophyta</taxon>
        <taxon>Spermatophyta</taxon>
        <taxon>Magnoliopsida</taxon>
        <taxon>eudicotyledons</taxon>
        <taxon>Gunneridae</taxon>
        <taxon>Pentapetalae</taxon>
        <taxon>rosids</taxon>
        <taxon>malvids</taxon>
        <taxon>Brassicales</taxon>
        <taxon>Brassicaceae</taxon>
        <taxon>Camelineae</taxon>
        <taxon>Camelina</taxon>
    </lineage>
</organism>
<gene>
    <name evidence="3" type="primary">LOC104747885</name>
</gene>
<accession>A0ABM0WA46</accession>
<evidence type="ECO:0000313" key="2">
    <source>
        <dbReference type="Proteomes" id="UP000694864"/>
    </source>
</evidence>
<name>A0ABM0WA46_CAMSA</name>
<evidence type="ECO:0000259" key="1">
    <source>
        <dbReference type="Pfam" id="PF03732"/>
    </source>
</evidence>
<protein>
    <submittedName>
        <fullName evidence="3">Uncharacterized protein LOC104747885 isoform X1</fullName>
    </submittedName>
</protein>
<feature type="domain" description="Retrotransposon gag" evidence="1">
    <location>
        <begin position="143"/>
        <end position="232"/>
    </location>
</feature>
<sequence>MVLESLLSPIQSAVSPGSDSYPILELFERINMLTTQFHEERVRSKQLHQMIEKLLLRLPPAEEHQGSPTSSSVDRSCSLDFCKQVFPSHADTKQGDFNPGFRDNLLKNSEMSVFDGERIYGWLSLVKRYFWIGGFNDMEKLDLVSVHLAGDALGWYNLEVNKVPFSNWFHFKDRLFLQFGNLRIIGLSQTLLCIKQTGSMVEYVWLFEDISAQVSGLDDHKLEGIFLNGLRP</sequence>
<dbReference type="RefSeq" id="XP_010467898.1">
    <property type="nucleotide sequence ID" value="XM_010469596.2"/>
</dbReference>
<dbReference type="InterPro" id="IPR005162">
    <property type="entry name" value="Retrotrans_gag_dom"/>
</dbReference>